<reference evidence="2" key="1">
    <citation type="submission" date="2020-10" db="EMBL/GenBank/DDBJ databases">
        <title>Mucilaginibacter mali sp. nov., isolated from rhizosphere soil of apple orchard.</title>
        <authorList>
            <person name="Lee J.-S."/>
            <person name="Kim H.S."/>
            <person name="Kim J.-S."/>
        </authorList>
    </citation>
    <scope>NUCLEOTIDE SEQUENCE</scope>
    <source>
        <strain evidence="2">KCTC 22746</strain>
    </source>
</reference>
<dbReference type="Pfam" id="PF12244">
    <property type="entry name" value="DUF3606"/>
    <property type="match status" value="1"/>
</dbReference>
<comment type="caution">
    <text evidence="2">The sequence shown here is derived from an EMBL/GenBank/DDBJ whole genome shotgun (WGS) entry which is preliminary data.</text>
</comment>
<feature type="region of interest" description="Disordered" evidence="1">
    <location>
        <begin position="24"/>
        <end position="53"/>
    </location>
</feature>
<dbReference type="EMBL" id="JADFFL010000001">
    <property type="protein sequence ID" value="MBE9660726.1"/>
    <property type="molecule type" value="Genomic_DNA"/>
</dbReference>
<protein>
    <submittedName>
        <fullName evidence="2">DUF3606 domain-containing protein</fullName>
    </submittedName>
</protein>
<sequence length="53" mass="5776">MATKGTKVERASVSDQPHELAYEAKKTGTSKETVKDAKATTGNQRKAIEKKVK</sequence>
<organism evidence="2 3">
    <name type="scientific">Mucilaginibacter myungsuensis</name>
    <dbReference type="NCBI Taxonomy" id="649104"/>
    <lineage>
        <taxon>Bacteria</taxon>
        <taxon>Pseudomonadati</taxon>
        <taxon>Bacteroidota</taxon>
        <taxon>Sphingobacteriia</taxon>
        <taxon>Sphingobacteriales</taxon>
        <taxon>Sphingobacteriaceae</taxon>
        <taxon>Mucilaginibacter</taxon>
    </lineage>
</organism>
<dbReference type="Proteomes" id="UP000622475">
    <property type="component" value="Unassembled WGS sequence"/>
</dbReference>
<keyword evidence="3" id="KW-1185">Reference proteome</keyword>
<accession>A0A929PV80</accession>
<gene>
    <name evidence="2" type="ORF">IRJ16_02420</name>
</gene>
<dbReference type="AlphaFoldDB" id="A0A929PV80"/>
<proteinExistence type="predicted"/>
<dbReference type="InterPro" id="IPR022037">
    <property type="entry name" value="DUF3606"/>
</dbReference>
<evidence type="ECO:0000313" key="3">
    <source>
        <dbReference type="Proteomes" id="UP000622475"/>
    </source>
</evidence>
<name>A0A929PV80_9SPHI</name>
<dbReference type="RefSeq" id="WP_194109919.1">
    <property type="nucleotide sequence ID" value="NZ_JADFFL010000001.1"/>
</dbReference>
<evidence type="ECO:0000313" key="2">
    <source>
        <dbReference type="EMBL" id="MBE9660726.1"/>
    </source>
</evidence>
<evidence type="ECO:0000256" key="1">
    <source>
        <dbReference type="SAM" id="MobiDB-lite"/>
    </source>
</evidence>